<feature type="signal peptide" evidence="4">
    <location>
        <begin position="1"/>
        <end position="21"/>
    </location>
</feature>
<evidence type="ECO:0000256" key="1">
    <source>
        <dbReference type="ARBA" id="ARBA00010718"/>
    </source>
</evidence>
<dbReference type="PANTHER" id="PTHR18952">
    <property type="entry name" value="CARBONIC ANHYDRASE"/>
    <property type="match status" value="1"/>
</dbReference>
<keyword evidence="4" id="KW-0456">Lyase</keyword>
<dbReference type="SUPFAM" id="SSF51069">
    <property type="entry name" value="Carbonic anhydrase"/>
    <property type="match status" value="1"/>
</dbReference>
<dbReference type="PANTHER" id="PTHR18952:SF124">
    <property type="entry name" value="CARBONIC ANHYDRASE 7"/>
    <property type="match status" value="1"/>
</dbReference>
<feature type="domain" description="Alpha-carbonic anhydrase" evidence="6">
    <location>
        <begin position="22"/>
        <end position="277"/>
    </location>
</feature>
<feature type="compositionally biased region" description="Polar residues" evidence="5">
    <location>
        <begin position="294"/>
        <end position="308"/>
    </location>
</feature>
<keyword evidence="3 4" id="KW-0862">Zinc</keyword>
<evidence type="ECO:0000313" key="8">
    <source>
        <dbReference type="Proteomes" id="UP001153636"/>
    </source>
</evidence>
<dbReference type="PROSITE" id="PS51144">
    <property type="entry name" value="ALPHA_CA_2"/>
    <property type="match status" value="1"/>
</dbReference>
<dbReference type="OrthoDB" id="429145at2759"/>
<name>A0A9P0D3H1_9CUCU</name>
<evidence type="ECO:0000256" key="3">
    <source>
        <dbReference type="ARBA" id="ARBA00022833"/>
    </source>
</evidence>
<proteinExistence type="inferred from homology"/>
<comment type="similarity">
    <text evidence="1 4">Belongs to the alpha-carbonic anhydrase family.</text>
</comment>
<feature type="region of interest" description="Disordered" evidence="5">
    <location>
        <begin position="280"/>
        <end position="308"/>
    </location>
</feature>
<dbReference type="InterPro" id="IPR036398">
    <property type="entry name" value="CA_dom_sf"/>
</dbReference>
<organism evidence="7 8">
    <name type="scientific">Psylliodes chrysocephalus</name>
    <dbReference type="NCBI Taxonomy" id="3402493"/>
    <lineage>
        <taxon>Eukaryota</taxon>
        <taxon>Metazoa</taxon>
        <taxon>Ecdysozoa</taxon>
        <taxon>Arthropoda</taxon>
        <taxon>Hexapoda</taxon>
        <taxon>Insecta</taxon>
        <taxon>Pterygota</taxon>
        <taxon>Neoptera</taxon>
        <taxon>Endopterygota</taxon>
        <taxon>Coleoptera</taxon>
        <taxon>Polyphaga</taxon>
        <taxon>Cucujiformia</taxon>
        <taxon>Chrysomeloidea</taxon>
        <taxon>Chrysomelidae</taxon>
        <taxon>Galerucinae</taxon>
        <taxon>Alticini</taxon>
        <taxon>Psylliodes</taxon>
    </lineage>
</organism>
<accession>A0A9P0D3H1</accession>
<dbReference type="GO" id="GO:0005737">
    <property type="term" value="C:cytoplasm"/>
    <property type="evidence" value="ECO:0007669"/>
    <property type="project" value="TreeGrafter"/>
</dbReference>
<dbReference type="PROSITE" id="PS00162">
    <property type="entry name" value="ALPHA_CA_1"/>
    <property type="match status" value="1"/>
</dbReference>
<dbReference type="Proteomes" id="UP001153636">
    <property type="component" value="Chromosome 6"/>
</dbReference>
<dbReference type="Gene3D" id="3.10.200.10">
    <property type="entry name" value="Alpha carbonic anhydrase"/>
    <property type="match status" value="1"/>
</dbReference>
<feature type="compositionally biased region" description="Low complexity" evidence="5">
    <location>
        <begin position="281"/>
        <end position="290"/>
    </location>
</feature>
<evidence type="ECO:0000313" key="7">
    <source>
        <dbReference type="EMBL" id="CAH1111540.1"/>
    </source>
</evidence>
<dbReference type="GO" id="GO:0004089">
    <property type="term" value="F:carbonate dehydratase activity"/>
    <property type="evidence" value="ECO:0007669"/>
    <property type="project" value="UniProtKB-UniRule"/>
</dbReference>
<evidence type="ECO:0000256" key="4">
    <source>
        <dbReference type="RuleBase" id="RU367011"/>
    </source>
</evidence>
<dbReference type="GO" id="GO:0008270">
    <property type="term" value="F:zinc ion binding"/>
    <property type="evidence" value="ECO:0007669"/>
    <property type="project" value="UniProtKB-UniRule"/>
</dbReference>
<dbReference type="InterPro" id="IPR001148">
    <property type="entry name" value="CA_dom"/>
</dbReference>
<dbReference type="InterPro" id="IPR018338">
    <property type="entry name" value="Carbonic_anhydrase_a-class_CS"/>
</dbReference>
<sequence length="329" mass="37432">MVTDLKTIIFGLLITFKTGYGQDFGYDGNTGPDFWGLKYQGCNGGKLQSPIDIELNNVTEKEFPPLVFQHFDEPLETVKLENNGHTALLSIKQGKIPNVRGGPLNETYNFSQLHFHWGRTDDEGSENLVNNQSFPLELHMVLYNTKYGNFSNALYYDDGLTVLSFLYHKTIKQNQHYQKFERELPAVENLNATVDIIGFVSLDNFTTTDRNEYFTYKGSLTTPPCSEVVTWLEFINTIPLSHEQIQEFRFLSGARGKLNHNFRPAQARNDRSVYMNIPTLSSTASSSNDRSSSKLNAHSKNGRSSSGDLRSNCGVFVLLMFKYFYYIVN</sequence>
<dbReference type="AlphaFoldDB" id="A0A9P0D3H1"/>
<dbReference type="Pfam" id="PF00194">
    <property type="entry name" value="Carb_anhydrase"/>
    <property type="match status" value="1"/>
</dbReference>
<dbReference type="EMBL" id="OV651818">
    <property type="protein sequence ID" value="CAH1111540.1"/>
    <property type="molecule type" value="Genomic_DNA"/>
</dbReference>
<comment type="cofactor">
    <cofactor evidence="4">
        <name>Zn(2+)</name>
        <dbReference type="ChEBI" id="CHEBI:29105"/>
    </cofactor>
</comment>
<dbReference type="CDD" id="cd00326">
    <property type="entry name" value="alpha_CA"/>
    <property type="match status" value="1"/>
</dbReference>
<evidence type="ECO:0000256" key="2">
    <source>
        <dbReference type="ARBA" id="ARBA00022723"/>
    </source>
</evidence>
<gene>
    <name evidence="7" type="ORF">PSYICH_LOCUS12276</name>
</gene>
<evidence type="ECO:0000256" key="5">
    <source>
        <dbReference type="SAM" id="MobiDB-lite"/>
    </source>
</evidence>
<comment type="function">
    <text evidence="4">Reversible hydration of carbon dioxide.</text>
</comment>
<comment type="catalytic activity">
    <reaction evidence="4">
        <text>hydrogencarbonate + H(+) = CO2 + H2O</text>
        <dbReference type="Rhea" id="RHEA:10748"/>
        <dbReference type="ChEBI" id="CHEBI:15377"/>
        <dbReference type="ChEBI" id="CHEBI:15378"/>
        <dbReference type="ChEBI" id="CHEBI:16526"/>
        <dbReference type="ChEBI" id="CHEBI:17544"/>
        <dbReference type="EC" id="4.2.1.1"/>
    </reaction>
</comment>
<reference evidence="7" key="1">
    <citation type="submission" date="2022-01" db="EMBL/GenBank/DDBJ databases">
        <authorList>
            <person name="King R."/>
        </authorList>
    </citation>
    <scope>NUCLEOTIDE SEQUENCE</scope>
</reference>
<dbReference type="SMART" id="SM01057">
    <property type="entry name" value="Carb_anhydrase"/>
    <property type="match status" value="1"/>
</dbReference>
<keyword evidence="8" id="KW-1185">Reference proteome</keyword>
<evidence type="ECO:0000259" key="6">
    <source>
        <dbReference type="PROSITE" id="PS51144"/>
    </source>
</evidence>
<dbReference type="EC" id="4.2.1.1" evidence="4"/>
<keyword evidence="4" id="KW-0732">Signal</keyword>
<protein>
    <recommendedName>
        <fullName evidence="4">Carbonic anhydrase</fullName>
        <ecNumber evidence="4">4.2.1.1</ecNumber>
    </recommendedName>
</protein>
<keyword evidence="2 4" id="KW-0479">Metal-binding</keyword>
<feature type="chain" id="PRO_5040533604" description="Carbonic anhydrase" evidence="4">
    <location>
        <begin position="22"/>
        <end position="329"/>
    </location>
</feature>
<dbReference type="InterPro" id="IPR023561">
    <property type="entry name" value="Carbonic_anhydrase_a-class"/>
</dbReference>